<dbReference type="InterPro" id="IPR039540">
    <property type="entry name" value="UBL3-like_ubiquitin_dom"/>
</dbReference>
<evidence type="ECO:0000259" key="1">
    <source>
        <dbReference type="PROSITE" id="PS50053"/>
    </source>
</evidence>
<dbReference type="PROSITE" id="PS50053">
    <property type="entry name" value="UBIQUITIN_2"/>
    <property type="match status" value="1"/>
</dbReference>
<feature type="domain" description="Ubiquitin-like" evidence="1">
    <location>
        <begin position="1"/>
        <end position="79"/>
    </location>
</feature>
<evidence type="ECO:0000313" key="2">
    <source>
        <dbReference type="EMBL" id="CAD8608487.1"/>
    </source>
</evidence>
<name>A0A7S0LC80_9EUKA</name>
<sequence length="106" mass="11865">MSITVRLLGPDLPSEFKVTVENTATVLQVKEAALGQWEAVDSKPTVQQLRVIHHGRFLQDEKTLKDCRIPETDIVAMHLILTRTTKHAVAEKLSDDKTPKCTCLIC</sequence>
<dbReference type="AlphaFoldDB" id="A0A7S0LC80"/>
<dbReference type="Pfam" id="PF13881">
    <property type="entry name" value="Rad60-SLD_2"/>
    <property type="match status" value="1"/>
</dbReference>
<organism evidence="2">
    <name type="scientific">Coccolithus braarudii</name>
    <dbReference type="NCBI Taxonomy" id="221442"/>
    <lineage>
        <taxon>Eukaryota</taxon>
        <taxon>Haptista</taxon>
        <taxon>Haptophyta</taxon>
        <taxon>Prymnesiophyceae</taxon>
        <taxon>Coccolithales</taxon>
        <taxon>Coccolithaceae</taxon>
        <taxon>Coccolithus</taxon>
    </lineage>
</organism>
<proteinExistence type="predicted"/>
<dbReference type="EMBL" id="HBEY01024937">
    <property type="protein sequence ID" value="CAD8608487.1"/>
    <property type="molecule type" value="Transcribed_RNA"/>
</dbReference>
<dbReference type="InterPro" id="IPR000626">
    <property type="entry name" value="Ubiquitin-like_dom"/>
</dbReference>
<dbReference type="SMART" id="SM00213">
    <property type="entry name" value="UBQ"/>
    <property type="match status" value="1"/>
</dbReference>
<accession>A0A7S0LC80</accession>
<dbReference type="InterPro" id="IPR029071">
    <property type="entry name" value="Ubiquitin-like_domsf"/>
</dbReference>
<protein>
    <recommendedName>
        <fullName evidence="1">Ubiquitin-like domain-containing protein</fullName>
    </recommendedName>
</protein>
<dbReference type="Gene3D" id="3.10.20.90">
    <property type="entry name" value="Phosphatidylinositol 3-kinase Catalytic Subunit, Chain A, domain 1"/>
    <property type="match status" value="1"/>
</dbReference>
<dbReference type="SUPFAM" id="SSF54236">
    <property type="entry name" value="Ubiquitin-like"/>
    <property type="match status" value="1"/>
</dbReference>
<reference evidence="2" key="1">
    <citation type="submission" date="2021-01" db="EMBL/GenBank/DDBJ databases">
        <authorList>
            <person name="Corre E."/>
            <person name="Pelletier E."/>
            <person name="Niang G."/>
            <person name="Scheremetjew M."/>
            <person name="Finn R."/>
            <person name="Kale V."/>
            <person name="Holt S."/>
            <person name="Cochrane G."/>
            <person name="Meng A."/>
            <person name="Brown T."/>
            <person name="Cohen L."/>
        </authorList>
    </citation>
    <scope>NUCLEOTIDE SEQUENCE</scope>
    <source>
        <strain evidence="2">PLY182g</strain>
    </source>
</reference>
<gene>
    <name evidence="2" type="ORF">CPEL01642_LOCUS11865</name>
</gene>